<evidence type="ECO:0000256" key="8">
    <source>
        <dbReference type="ARBA" id="ARBA00023136"/>
    </source>
</evidence>
<keyword evidence="5" id="KW-0256">Endoplasmic reticulum</keyword>
<evidence type="ECO:0000256" key="7">
    <source>
        <dbReference type="ARBA" id="ARBA00023054"/>
    </source>
</evidence>
<dbReference type="GO" id="GO:0005789">
    <property type="term" value="C:endoplasmic reticulum membrane"/>
    <property type="evidence" value="ECO:0007669"/>
    <property type="project" value="UniProtKB-SubCell"/>
</dbReference>
<organism evidence="11 12">
    <name type="scientific">Momordica charantia</name>
    <name type="common">Bitter gourd</name>
    <name type="synonym">Balsam pear</name>
    <dbReference type="NCBI Taxonomy" id="3673"/>
    <lineage>
        <taxon>Eukaryota</taxon>
        <taxon>Viridiplantae</taxon>
        <taxon>Streptophyta</taxon>
        <taxon>Embryophyta</taxon>
        <taxon>Tracheophyta</taxon>
        <taxon>Spermatophyta</taxon>
        <taxon>Magnoliopsida</taxon>
        <taxon>eudicotyledons</taxon>
        <taxon>Gunneridae</taxon>
        <taxon>Pentapetalae</taxon>
        <taxon>rosids</taxon>
        <taxon>fabids</taxon>
        <taxon>Cucurbitales</taxon>
        <taxon>Cucurbitaceae</taxon>
        <taxon>Momordiceae</taxon>
        <taxon>Momordica</taxon>
    </lineage>
</organism>
<reference evidence="12 13" key="1">
    <citation type="submission" date="2025-04" db="UniProtKB">
        <authorList>
            <consortium name="RefSeq"/>
        </authorList>
    </citation>
    <scope>IDENTIFICATION</scope>
    <source>
        <strain evidence="12 13">OHB3-1</strain>
    </source>
</reference>
<keyword evidence="4" id="KW-0812">Transmembrane</keyword>
<accession>A0A6J1DMY3</accession>
<dbReference type="GO" id="GO:0005886">
    <property type="term" value="C:plasma membrane"/>
    <property type="evidence" value="ECO:0007669"/>
    <property type="project" value="UniProtKB-SubCell"/>
</dbReference>
<keyword evidence="8" id="KW-0472">Membrane</keyword>
<evidence type="ECO:0000256" key="2">
    <source>
        <dbReference type="ARBA" id="ARBA00004389"/>
    </source>
</evidence>
<keyword evidence="11" id="KW-1185">Reference proteome</keyword>
<comment type="similarity">
    <text evidence="9">Belongs to the plant Proton pump-interactor protein family.</text>
</comment>
<dbReference type="InterPro" id="IPR055282">
    <property type="entry name" value="PPI1-4"/>
</dbReference>
<keyword evidence="3" id="KW-1003">Cell membrane</keyword>
<evidence type="ECO:0000256" key="10">
    <source>
        <dbReference type="SAM" id="Coils"/>
    </source>
</evidence>
<dbReference type="PANTHER" id="PTHR32219:SF16">
    <property type="entry name" value="CORE-2_I-BRANCHING BETA-1,6-N-ACETYLGLUCOSAMINYLTRANSFERASE FAMILY PROTEIN"/>
    <property type="match status" value="1"/>
</dbReference>
<evidence type="ECO:0000256" key="5">
    <source>
        <dbReference type="ARBA" id="ARBA00022824"/>
    </source>
</evidence>
<keyword evidence="6" id="KW-1133">Transmembrane helix</keyword>
<proteinExistence type="inferred from homology"/>
<evidence type="ECO:0000313" key="11">
    <source>
        <dbReference type="Proteomes" id="UP000504603"/>
    </source>
</evidence>
<dbReference type="Proteomes" id="UP000504603">
    <property type="component" value="Unplaced"/>
</dbReference>
<dbReference type="AlphaFoldDB" id="A0A6J1DMY3"/>
<dbReference type="PANTHER" id="PTHR32219">
    <property type="entry name" value="RNA-BINDING PROTEIN YLMH-RELATED"/>
    <property type="match status" value="1"/>
</dbReference>
<name>A0A6J1DMY3_MOMCH</name>
<dbReference type="RefSeq" id="XP_022155433.1">
    <property type="nucleotide sequence ID" value="XM_022299741.1"/>
</dbReference>
<evidence type="ECO:0000256" key="9">
    <source>
        <dbReference type="ARBA" id="ARBA00038080"/>
    </source>
</evidence>
<dbReference type="GeneID" id="111022580"/>
<dbReference type="RefSeq" id="XP_022155434.1">
    <property type="nucleotide sequence ID" value="XM_022299742.1"/>
</dbReference>
<dbReference type="KEGG" id="mcha:111022580"/>
<sequence length="161" mass="18231">MVHGCKDMADERKLLREVNASQEKDGCMTVDELHAPIQCLQQLIQKSDDDVARKQAILKDIKQHEIARERAIADAVVNGKFWNSLGLKKAIQAELQALNTSSNEQRVKAMAKIRKVEKNISSLEKRLKDTNRKKSEAYNTILRLKKQCGKEMLSTTDTVPS</sequence>
<evidence type="ECO:0000313" key="12">
    <source>
        <dbReference type="RefSeq" id="XP_022155433.1"/>
    </source>
</evidence>
<comment type="subcellular location">
    <subcellularLocation>
        <location evidence="1">Cell membrane</location>
        <topology evidence="1">Single-pass membrane protein</topology>
    </subcellularLocation>
    <subcellularLocation>
        <location evidence="2">Endoplasmic reticulum membrane</location>
        <topology evidence="2">Single-pass membrane protein</topology>
    </subcellularLocation>
</comment>
<evidence type="ECO:0000256" key="6">
    <source>
        <dbReference type="ARBA" id="ARBA00022989"/>
    </source>
</evidence>
<evidence type="ECO:0000256" key="1">
    <source>
        <dbReference type="ARBA" id="ARBA00004162"/>
    </source>
</evidence>
<protein>
    <submittedName>
        <fullName evidence="12 13">Uncharacterized protein LOC111022580</fullName>
    </submittedName>
</protein>
<feature type="coiled-coil region" evidence="10">
    <location>
        <begin position="106"/>
        <end position="147"/>
    </location>
</feature>
<evidence type="ECO:0000256" key="4">
    <source>
        <dbReference type="ARBA" id="ARBA00022692"/>
    </source>
</evidence>
<evidence type="ECO:0000313" key="13">
    <source>
        <dbReference type="RefSeq" id="XP_022155434.1"/>
    </source>
</evidence>
<dbReference type="OrthoDB" id="1096364at2759"/>
<gene>
    <name evidence="12 13" type="primary">LOC111022580</name>
</gene>
<keyword evidence="7 10" id="KW-0175">Coiled coil</keyword>
<evidence type="ECO:0000256" key="3">
    <source>
        <dbReference type="ARBA" id="ARBA00022475"/>
    </source>
</evidence>